<keyword evidence="4 10" id="KW-0489">Methyltransferase</keyword>
<evidence type="ECO:0000256" key="8">
    <source>
        <dbReference type="ARBA" id="ARBA00049348"/>
    </source>
</evidence>
<keyword evidence="6" id="KW-0227">DNA damage</keyword>
<dbReference type="EC" id="2.1.1.63" evidence="3"/>
<evidence type="ECO:0000313" key="10">
    <source>
        <dbReference type="EMBL" id="CDH46223.1"/>
    </source>
</evidence>
<comment type="similarity">
    <text evidence="2">Belongs to the MGMT family.</text>
</comment>
<dbReference type="GO" id="GO:0032259">
    <property type="term" value="P:methylation"/>
    <property type="evidence" value="ECO:0007669"/>
    <property type="project" value="UniProtKB-KW"/>
</dbReference>
<dbReference type="NCBIfam" id="TIGR00589">
    <property type="entry name" value="ogt"/>
    <property type="match status" value="1"/>
</dbReference>
<keyword evidence="11" id="KW-1185">Reference proteome</keyword>
<evidence type="ECO:0000256" key="3">
    <source>
        <dbReference type="ARBA" id="ARBA00011918"/>
    </source>
</evidence>
<dbReference type="Proteomes" id="UP000019184">
    <property type="component" value="Unassembled WGS sequence"/>
</dbReference>
<dbReference type="PANTHER" id="PTHR10815:SF13">
    <property type="entry name" value="METHYLATED-DNA--PROTEIN-CYSTEINE METHYLTRANSFERASE"/>
    <property type="match status" value="1"/>
</dbReference>
<dbReference type="FunFam" id="1.10.10.10:FF:000214">
    <property type="entry name" value="Methylated-DNA--protein-cysteine methyltransferase"/>
    <property type="match status" value="1"/>
</dbReference>
<proteinExistence type="inferred from homology"/>
<evidence type="ECO:0000259" key="9">
    <source>
        <dbReference type="Pfam" id="PF01035"/>
    </source>
</evidence>
<dbReference type="InterPro" id="IPR001497">
    <property type="entry name" value="MethylDNA_cys_MeTrfase_AS"/>
</dbReference>
<name>A0A7U7GD57_9GAMM</name>
<evidence type="ECO:0000256" key="6">
    <source>
        <dbReference type="ARBA" id="ARBA00022763"/>
    </source>
</evidence>
<evidence type="ECO:0000256" key="5">
    <source>
        <dbReference type="ARBA" id="ARBA00022679"/>
    </source>
</evidence>
<sequence length="165" mass="17613">MVITNTYQAVITTPVGRIGLRMVGEAVSALDYLPAAAPEQPATDAATETVVSQLQVYFRDPGYRFSMPLATTGTAFQQRVWAALQAIPPGTVLRYGELARQLETAARAIGGACRTNPLPILIPCHRVVSRQGLGGYAGAVTGDPLALKRWLLQHEGVDVASKKVN</sequence>
<organism evidence="10 11">
    <name type="scientific">Candidatus Contendobacter odensis Run_B_J11</name>
    <dbReference type="NCBI Taxonomy" id="1400861"/>
    <lineage>
        <taxon>Bacteria</taxon>
        <taxon>Pseudomonadati</taxon>
        <taxon>Pseudomonadota</taxon>
        <taxon>Gammaproteobacteria</taxon>
        <taxon>Candidatus Competibacteraceae</taxon>
        <taxon>Candidatus Contendibacter</taxon>
    </lineage>
</organism>
<dbReference type="SUPFAM" id="SSF46767">
    <property type="entry name" value="Methylated DNA-protein cysteine methyltransferase, C-terminal domain"/>
    <property type="match status" value="1"/>
</dbReference>
<protein>
    <recommendedName>
        <fullName evidence="3">methylated-DNA--[protein]-cysteine S-methyltransferase</fullName>
        <ecNumber evidence="3">2.1.1.63</ecNumber>
    </recommendedName>
</protein>
<evidence type="ECO:0000256" key="2">
    <source>
        <dbReference type="ARBA" id="ARBA00008711"/>
    </source>
</evidence>
<comment type="caution">
    <text evidence="10">The sequence shown here is derived from an EMBL/GenBank/DDBJ whole genome shotgun (WGS) entry which is preliminary data.</text>
</comment>
<dbReference type="InterPro" id="IPR036217">
    <property type="entry name" value="MethylDNA_cys_MeTrfase_DNAb"/>
</dbReference>
<accession>A0A7U7GD57</accession>
<keyword evidence="7" id="KW-0234">DNA repair</keyword>
<gene>
    <name evidence="10" type="ORF">BN874_400015</name>
</gene>
<dbReference type="EMBL" id="CBTK010000255">
    <property type="protein sequence ID" value="CDH46223.1"/>
    <property type="molecule type" value="Genomic_DNA"/>
</dbReference>
<feature type="domain" description="Methylated-DNA-[protein]-cysteine S-methyltransferase DNA binding" evidence="9">
    <location>
        <begin position="75"/>
        <end position="157"/>
    </location>
</feature>
<dbReference type="PANTHER" id="PTHR10815">
    <property type="entry name" value="METHYLATED-DNA--PROTEIN-CYSTEINE METHYLTRANSFERASE"/>
    <property type="match status" value="1"/>
</dbReference>
<evidence type="ECO:0000313" key="11">
    <source>
        <dbReference type="Proteomes" id="UP000019184"/>
    </source>
</evidence>
<dbReference type="InterPro" id="IPR036631">
    <property type="entry name" value="MGMT_N_sf"/>
</dbReference>
<dbReference type="SUPFAM" id="SSF53155">
    <property type="entry name" value="Methylated DNA-protein cysteine methyltransferase domain"/>
    <property type="match status" value="1"/>
</dbReference>
<dbReference type="InterPro" id="IPR036388">
    <property type="entry name" value="WH-like_DNA-bd_sf"/>
</dbReference>
<evidence type="ECO:0000256" key="4">
    <source>
        <dbReference type="ARBA" id="ARBA00022603"/>
    </source>
</evidence>
<evidence type="ECO:0000256" key="1">
    <source>
        <dbReference type="ARBA" id="ARBA00001286"/>
    </source>
</evidence>
<comment type="catalytic activity">
    <reaction evidence="8">
        <text>a 6-O-methyl-2'-deoxyguanosine in DNA + L-cysteinyl-[protein] = S-methyl-L-cysteinyl-[protein] + a 2'-deoxyguanosine in DNA</text>
        <dbReference type="Rhea" id="RHEA:24000"/>
        <dbReference type="Rhea" id="RHEA-COMP:10131"/>
        <dbReference type="Rhea" id="RHEA-COMP:10132"/>
        <dbReference type="Rhea" id="RHEA-COMP:11367"/>
        <dbReference type="Rhea" id="RHEA-COMP:11368"/>
        <dbReference type="ChEBI" id="CHEBI:29950"/>
        <dbReference type="ChEBI" id="CHEBI:82612"/>
        <dbReference type="ChEBI" id="CHEBI:85445"/>
        <dbReference type="ChEBI" id="CHEBI:85448"/>
        <dbReference type="EC" id="2.1.1.63"/>
    </reaction>
</comment>
<dbReference type="AlphaFoldDB" id="A0A7U7GD57"/>
<dbReference type="Pfam" id="PF01035">
    <property type="entry name" value="DNA_binding_1"/>
    <property type="match status" value="1"/>
</dbReference>
<dbReference type="PROSITE" id="PS00374">
    <property type="entry name" value="MGMT"/>
    <property type="match status" value="1"/>
</dbReference>
<dbReference type="InterPro" id="IPR014048">
    <property type="entry name" value="MethylDNA_cys_MeTrfase_DNA-bd"/>
</dbReference>
<keyword evidence="5 10" id="KW-0808">Transferase</keyword>
<dbReference type="RefSeq" id="WP_195912199.1">
    <property type="nucleotide sequence ID" value="NZ_CBTK010000255.1"/>
</dbReference>
<reference evidence="10 11" key="1">
    <citation type="journal article" date="2014" name="ISME J.">
        <title>Candidatus Competibacter-lineage genomes retrieved from metagenomes reveal functional metabolic diversity.</title>
        <authorList>
            <person name="McIlroy S.J."/>
            <person name="Albertsen M."/>
            <person name="Andresen E.K."/>
            <person name="Saunders A.M."/>
            <person name="Kristiansen R."/>
            <person name="Stokholm-Bjerregaard M."/>
            <person name="Nielsen K.L."/>
            <person name="Nielsen P.H."/>
        </authorList>
    </citation>
    <scope>NUCLEOTIDE SEQUENCE [LARGE SCALE GENOMIC DNA]</scope>
    <source>
        <strain evidence="10 11">Run_B_J11</strain>
    </source>
</reference>
<dbReference type="CDD" id="cd06445">
    <property type="entry name" value="ATase"/>
    <property type="match status" value="1"/>
</dbReference>
<dbReference type="GO" id="GO:0006281">
    <property type="term" value="P:DNA repair"/>
    <property type="evidence" value="ECO:0007669"/>
    <property type="project" value="UniProtKB-KW"/>
</dbReference>
<comment type="catalytic activity">
    <reaction evidence="1">
        <text>a 4-O-methyl-thymidine in DNA + L-cysteinyl-[protein] = a thymidine in DNA + S-methyl-L-cysteinyl-[protein]</text>
        <dbReference type="Rhea" id="RHEA:53428"/>
        <dbReference type="Rhea" id="RHEA-COMP:10131"/>
        <dbReference type="Rhea" id="RHEA-COMP:10132"/>
        <dbReference type="Rhea" id="RHEA-COMP:13555"/>
        <dbReference type="Rhea" id="RHEA-COMP:13556"/>
        <dbReference type="ChEBI" id="CHEBI:29950"/>
        <dbReference type="ChEBI" id="CHEBI:82612"/>
        <dbReference type="ChEBI" id="CHEBI:137386"/>
        <dbReference type="ChEBI" id="CHEBI:137387"/>
        <dbReference type="EC" id="2.1.1.63"/>
    </reaction>
</comment>
<evidence type="ECO:0000256" key="7">
    <source>
        <dbReference type="ARBA" id="ARBA00023204"/>
    </source>
</evidence>
<dbReference type="GO" id="GO:0003908">
    <property type="term" value="F:methylated-DNA-[protein]-cysteine S-methyltransferase activity"/>
    <property type="evidence" value="ECO:0007669"/>
    <property type="project" value="UniProtKB-EC"/>
</dbReference>
<dbReference type="Gene3D" id="1.10.10.10">
    <property type="entry name" value="Winged helix-like DNA-binding domain superfamily/Winged helix DNA-binding domain"/>
    <property type="match status" value="1"/>
</dbReference>